<gene>
    <name evidence="1" type="ORF">Cboi01_000043400</name>
</gene>
<dbReference type="EMBL" id="BSXV01000113">
    <property type="protein sequence ID" value="GME87554.1"/>
    <property type="molecule type" value="Genomic_DNA"/>
</dbReference>
<evidence type="ECO:0000313" key="1">
    <source>
        <dbReference type="EMBL" id="GME87554.1"/>
    </source>
</evidence>
<keyword evidence="2" id="KW-1185">Reference proteome</keyword>
<name>A0ACB5TEZ3_CANBO</name>
<accession>A0ACB5TEZ3</accession>
<reference evidence="1" key="1">
    <citation type="submission" date="2023-04" db="EMBL/GenBank/DDBJ databases">
        <title>Candida boidinii NBRC 1967.</title>
        <authorList>
            <person name="Ichikawa N."/>
            <person name="Sato H."/>
            <person name="Tonouchi N."/>
        </authorList>
    </citation>
    <scope>NUCLEOTIDE SEQUENCE</scope>
    <source>
        <strain evidence="1">NBRC 1967</strain>
    </source>
</reference>
<organism evidence="1 2">
    <name type="scientific">Candida boidinii</name>
    <name type="common">Yeast</name>
    <dbReference type="NCBI Taxonomy" id="5477"/>
    <lineage>
        <taxon>Eukaryota</taxon>
        <taxon>Fungi</taxon>
        <taxon>Dikarya</taxon>
        <taxon>Ascomycota</taxon>
        <taxon>Saccharomycotina</taxon>
        <taxon>Pichiomycetes</taxon>
        <taxon>Pichiales</taxon>
        <taxon>Pichiaceae</taxon>
        <taxon>Ogataea</taxon>
        <taxon>Ogataea/Candida clade</taxon>
    </lineage>
</organism>
<dbReference type="Proteomes" id="UP001165101">
    <property type="component" value="Unassembled WGS sequence"/>
</dbReference>
<protein>
    <submittedName>
        <fullName evidence="1">Unnamed protein product</fullName>
    </submittedName>
</protein>
<sequence>MVSLPENGNGWGAPPVNSQQNAGGLGLGLQLASFLNQMLTFLAYLLPLYGGYLSDTKWGKMKSIWFGTIIGALGHIILVIATIPFIMSNVLLSVSLTFISIVLIGISAGFIKPNLLPLVMDQYFPRHNVIKNIVENEGNLEMNYDQDNLIFIDYKATLNQICSNFYFAINIGCFFSITTSYLEKKYGFFMAFGLPGLIYCLLPILLYFIEPKLILSNDISGKSIFDEIIPIFKIGFQTGWYQRYKNNEFWPYVKDFFKFNNSVTEDLINDVIKTIESCSIFAYFIIFNLNDGSINSIQVNQAGSMVTDGLSNDFYQSFNPLAIVILIPILDYIVYPMLTKYRIEFKSYNRITLGFLLAAIGSIIGAILQELIYRTSPCGYFATDCEIEPRVAPINAIWDSLMFSLQAIGECFATITAYELAYTRSPDKMEGFVIALFLFTNAISAVLGEFISIFAFDPYLTLIFTFCGGLGLIFAILFYFNFRNKL</sequence>
<evidence type="ECO:0000313" key="2">
    <source>
        <dbReference type="Proteomes" id="UP001165101"/>
    </source>
</evidence>
<comment type="caution">
    <text evidence="1">The sequence shown here is derived from an EMBL/GenBank/DDBJ whole genome shotgun (WGS) entry which is preliminary data.</text>
</comment>
<proteinExistence type="predicted"/>